<reference evidence="2" key="1">
    <citation type="submission" date="2006-10" db="EMBL/GenBank/DDBJ databases">
        <authorList>
            <person name="Amadeo P."/>
            <person name="Zhao Q."/>
            <person name="Wortman J."/>
            <person name="Fraser-Liggett C."/>
            <person name="Carlton J."/>
        </authorList>
    </citation>
    <scope>NUCLEOTIDE SEQUENCE</scope>
    <source>
        <strain evidence="2">G3</strain>
    </source>
</reference>
<dbReference type="VEuPathDB" id="TrichDB:TVAGG3_0262930"/>
<dbReference type="RefSeq" id="XP_001583095.1">
    <property type="nucleotide sequence ID" value="XM_001583045.1"/>
</dbReference>
<proteinExistence type="predicted"/>
<evidence type="ECO:0000313" key="3">
    <source>
        <dbReference type="Proteomes" id="UP000001542"/>
    </source>
</evidence>
<dbReference type="InParanoid" id="A2DC68"/>
<protein>
    <submittedName>
        <fullName evidence="2">Uncharacterized protein</fullName>
    </submittedName>
</protein>
<accession>A2DC68</accession>
<keyword evidence="1" id="KW-0472">Membrane</keyword>
<dbReference type="Proteomes" id="UP000001542">
    <property type="component" value="Unassembled WGS sequence"/>
</dbReference>
<gene>
    <name evidence="2" type="ORF">TVAG_457440</name>
</gene>
<keyword evidence="3" id="KW-1185">Reference proteome</keyword>
<dbReference type="EMBL" id="DS113186">
    <property type="protein sequence ID" value="EAY22109.1"/>
    <property type="molecule type" value="Genomic_DNA"/>
</dbReference>
<sequence>MDVKNLEKQFQDLRPLMFPGIFDKLNQADDKCDKLSKQILITMRSNHYNLFADVLYEHHKQGPKAEAILESGYQEPNDILRIYEPLEVQSITMLLKYTLSDPPRFVNALLQHSKRPEFYQLAILTVPAVFSFYSTKETMGFAFNFLMELSRTKNFDLFTIFISPILNSTACSVFINLLFKKIFWANFDSDIKEKEISQLLLNEAIPLFKFLPETVVVLLRMLLLQWGEVEIWKILARTFLFPQLLLQVSAKPFNHVILDKINTLKVKSYLYSIGKKKCLLNIPHLEFGSSYKEIPETFIPYQHSFALDLILTVSDIKNLISISGEIPHHTKRLQGILDSTAHPPLAPFYIHFFPKMLVPPPMGLRNLFTFPKYVNSDIQQQSSMAQLWSTFETATVSTRSNPFDLLKQSPIHTGEYNLDLQLNHSVNLEEFYHFGLDKTVKDLCLTAETLEKLLEHSMDSSTLNNWLIECRNYENINAMQSATSIISRLNFKLDHIQSNLWDYVSEYGCGSRSISYWLAVLFLEKIELNFLMKYKKEVVELQQLYRNYLILKNAKINSAPSFKNSRLKSAMWEASGSLQFANHQSKLSKRYIILNSYIEQVELIIAAEGIDNSLEKTAQILEFSFSECKQVWILETILILSCGLFNNENFALYAPPQLIDRWRKFAAAFIRFLSNDINIITKYNDFLTNTI</sequence>
<organism evidence="2 3">
    <name type="scientific">Trichomonas vaginalis (strain ATCC PRA-98 / G3)</name>
    <dbReference type="NCBI Taxonomy" id="412133"/>
    <lineage>
        <taxon>Eukaryota</taxon>
        <taxon>Metamonada</taxon>
        <taxon>Parabasalia</taxon>
        <taxon>Trichomonadida</taxon>
        <taxon>Trichomonadidae</taxon>
        <taxon>Trichomonas</taxon>
    </lineage>
</organism>
<dbReference type="KEGG" id="tva:5467662"/>
<keyword evidence="1" id="KW-0812">Transmembrane</keyword>
<feature type="transmembrane region" description="Helical" evidence="1">
    <location>
        <begin position="155"/>
        <end position="179"/>
    </location>
</feature>
<reference evidence="2" key="2">
    <citation type="journal article" date="2007" name="Science">
        <title>Draft genome sequence of the sexually transmitted pathogen Trichomonas vaginalis.</title>
        <authorList>
            <person name="Carlton J.M."/>
            <person name="Hirt R.P."/>
            <person name="Silva J.C."/>
            <person name="Delcher A.L."/>
            <person name="Schatz M."/>
            <person name="Zhao Q."/>
            <person name="Wortman J.R."/>
            <person name="Bidwell S.L."/>
            <person name="Alsmark U.C.M."/>
            <person name="Besteiro S."/>
            <person name="Sicheritz-Ponten T."/>
            <person name="Noel C.J."/>
            <person name="Dacks J.B."/>
            <person name="Foster P.G."/>
            <person name="Simillion C."/>
            <person name="Van de Peer Y."/>
            <person name="Miranda-Saavedra D."/>
            <person name="Barton G.J."/>
            <person name="Westrop G.D."/>
            <person name="Mueller S."/>
            <person name="Dessi D."/>
            <person name="Fiori P.L."/>
            <person name="Ren Q."/>
            <person name="Paulsen I."/>
            <person name="Zhang H."/>
            <person name="Bastida-Corcuera F.D."/>
            <person name="Simoes-Barbosa A."/>
            <person name="Brown M.T."/>
            <person name="Hayes R.D."/>
            <person name="Mukherjee M."/>
            <person name="Okumura C.Y."/>
            <person name="Schneider R."/>
            <person name="Smith A.J."/>
            <person name="Vanacova S."/>
            <person name="Villalvazo M."/>
            <person name="Haas B.J."/>
            <person name="Pertea M."/>
            <person name="Feldblyum T.V."/>
            <person name="Utterback T.R."/>
            <person name="Shu C.L."/>
            <person name="Osoegawa K."/>
            <person name="de Jong P.J."/>
            <person name="Hrdy I."/>
            <person name="Horvathova L."/>
            <person name="Zubacova Z."/>
            <person name="Dolezal P."/>
            <person name="Malik S.B."/>
            <person name="Logsdon J.M. Jr."/>
            <person name="Henze K."/>
            <person name="Gupta A."/>
            <person name="Wang C.C."/>
            <person name="Dunne R.L."/>
            <person name="Upcroft J.A."/>
            <person name="Upcroft P."/>
            <person name="White O."/>
            <person name="Salzberg S.L."/>
            <person name="Tang P."/>
            <person name="Chiu C.-H."/>
            <person name="Lee Y.-S."/>
            <person name="Embley T.M."/>
            <person name="Coombs G.H."/>
            <person name="Mottram J.C."/>
            <person name="Tachezy J."/>
            <person name="Fraser-Liggett C.M."/>
            <person name="Johnson P.J."/>
        </authorList>
    </citation>
    <scope>NUCLEOTIDE SEQUENCE [LARGE SCALE GENOMIC DNA]</scope>
    <source>
        <strain evidence="2">G3</strain>
    </source>
</reference>
<evidence type="ECO:0000313" key="2">
    <source>
        <dbReference type="EMBL" id="EAY22109.1"/>
    </source>
</evidence>
<keyword evidence="1" id="KW-1133">Transmembrane helix</keyword>
<dbReference type="OrthoDB" id="10638897at2759"/>
<dbReference type="VEuPathDB" id="TrichDB:TVAG_457440"/>
<name>A2DC68_TRIV3</name>
<evidence type="ECO:0000256" key="1">
    <source>
        <dbReference type="SAM" id="Phobius"/>
    </source>
</evidence>
<dbReference type="AlphaFoldDB" id="A2DC68"/>